<dbReference type="PROSITE" id="PS50931">
    <property type="entry name" value="HTH_LYSR"/>
    <property type="match status" value="1"/>
</dbReference>
<dbReference type="PANTHER" id="PTHR30346">
    <property type="entry name" value="TRANSCRIPTIONAL DUAL REGULATOR HCAR-RELATED"/>
    <property type="match status" value="1"/>
</dbReference>
<dbReference type="EMBL" id="BOQP01000027">
    <property type="protein sequence ID" value="GIM76313.1"/>
    <property type="molecule type" value="Genomic_DNA"/>
</dbReference>
<evidence type="ECO:0000313" key="7">
    <source>
        <dbReference type="EMBL" id="GIM76313.1"/>
    </source>
</evidence>
<dbReference type="SUPFAM" id="SSF46785">
    <property type="entry name" value="Winged helix' DNA-binding domain"/>
    <property type="match status" value="1"/>
</dbReference>
<dbReference type="PANTHER" id="PTHR30346:SF0">
    <property type="entry name" value="HCA OPERON TRANSCRIPTIONAL ACTIVATOR HCAR"/>
    <property type="match status" value="1"/>
</dbReference>
<evidence type="ECO:0000256" key="2">
    <source>
        <dbReference type="ARBA" id="ARBA00023015"/>
    </source>
</evidence>
<feature type="region of interest" description="Disordered" evidence="5">
    <location>
        <begin position="302"/>
        <end position="329"/>
    </location>
</feature>
<dbReference type="Gene3D" id="3.40.190.290">
    <property type="match status" value="1"/>
</dbReference>
<feature type="domain" description="HTH lysR-type" evidence="6">
    <location>
        <begin position="3"/>
        <end position="60"/>
    </location>
</feature>
<evidence type="ECO:0000313" key="8">
    <source>
        <dbReference type="Proteomes" id="UP000680865"/>
    </source>
</evidence>
<dbReference type="InterPro" id="IPR036388">
    <property type="entry name" value="WH-like_DNA-bd_sf"/>
</dbReference>
<dbReference type="GO" id="GO:0003700">
    <property type="term" value="F:DNA-binding transcription factor activity"/>
    <property type="evidence" value="ECO:0007669"/>
    <property type="project" value="InterPro"/>
</dbReference>
<keyword evidence="4" id="KW-0804">Transcription</keyword>
<proteinExistence type="inferred from homology"/>
<dbReference type="PRINTS" id="PR00039">
    <property type="entry name" value="HTHLYSR"/>
</dbReference>
<dbReference type="CDD" id="cd05466">
    <property type="entry name" value="PBP2_LTTR_substrate"/>
    <property type="match status" value="1"/>
</dbReference>
<evidence type="ECO:0000256" key="3">
    <source>
        <dbReference type="ARBA" id="ARBA00023125"/>
    </source>
</evidence>
<dbReference type="SUPFAM" id="SSF53850">
    <property type="entry name" value="Periplasmic binding protein-like II"/>
    <property type="match status" value="1"/>
</dbReference>
<evidence type="ECO:0000256" key="4">
    <source>
        <dbReference type="ARBA" id="ARBA00023163"/>
    </source>
</evidence>
<organism evidence="7 8">
    <name type="scientific">Winogradskya consettensis</name>
    <dbReference type="NCBI Taxonomy" id="113560"/>
    <lineage>
        <taxon>Bacteria</taxon>
        <taxon>Bacillati</taxon>
        <taxon>Actinomycetota</taxon>
        <taxon>Actinomycetes</taxon>
        <taxon>Micromonosporales</taxon>
        <taxon>Micromonosporaceae</taxon>
        <taxon>Winogradskya</taxon>
    </lineage>
</organism>
<dbReference type="InterPro" id="IPR000847">
    <property type="entry name" value="LysR_HTH_N"/>
</dbReference>
<dbReference type="Proteomes" id="UP000680865">
    <property type="component" value="Unassembled WGS sequence"/>
</dbReference>
<name>A0A919SSM8_9ACTN</name>
<dbReference type="GO" id="GO:0003677">
    <property type="term" value="F:DNA binding"/>
    <property type="evidence" value="ECO:0007669"/>
    <property type="project" value="UniProtKB-KW"/>
</dbReference>
<dbReference type="Pfam" id="PF03466">
    <property type="entry name" value="LysR_substrate"/>
    <property type="match status" value="1"/>
</dbReference>
<evidence type="ECO:0000259" key="6">
    <source>
        <dbReference type="PROSITE" id="PS50931"/>
    </source>
</evidence>
<feature type="compositionally biased region" description="Basic and acidic residues" evidence="5">
    <location>
        <begin position="303"/>
        <end position="329"/>
    </location>
</feature>
<keyword evidence="8" id="KW-1185">Reference proteome</keyword>
<dbReference type="FunFam" id="1.10.10.10:FF:000001">
    <property type="entry name" value="LysR family transcriptional regulator"/>
    <property type="match status" value="1"/>
</dbReference>
<dbReference type="GO" id="GO:0032993">
    <property type="term" value="C:protein-DNA complex"/>
    <property type="evidence" value="ECO:0007669"/>
    <property type="project" value="TreeGrafter"/>
</dbReference>
<reference evidence="7" key="1">
    <citation type="submission" date="2021-03" db="EMBL/GenBank/DDBJ databases">
        <title>Whole genome shotgun sequence of Actinoplanes consettensis NBRC 14913.</title>
        <authorList>
            <person name="Komaki H."/>
            <person name="Tamura T."/>
        </authorList>
    </citation>
    <scope>NUCLEOTIDE SEQUENCE</scope>
    <source>
        <strain evidence="7">NBRC 14913</strain>
    </source>
</reference>
<evidence type="ECO:0000256" key="5">
    <source>
        <dbReference type="SAM" id="MobiDB-lite"/>
    </source>
</evidence>
<dbReference type="InterPro" id="IPR036390">
    <property type="entry name" value="WH_DNA-bd_sf"/>
</dbReference>
<dbReference type="Gene3D" id="1.10.10.10">
    <property type="entry name" value="Winged helix-like DNA-binding domain superfamily/Winged helix DNA-binding domain"/>
    <property type="match status" value="1"/>
</dbReference>
<sequence length="329" mass="34514">MIVELRTLRYFAAIAHAGSVTAAATVLHVTQPSLSRQMRLLERHLGMDLFVRDGGGFRLSAAGAAFLPAVERLLAQAERTRTEAAAIAAGRLEHLTIAAPGTTLTDVVAPFLATLSAGDPMPAVRATLPASAYSALDSGADLAIGTTPWPAGYAGMALADLPVWAYVPQDHPWANGTSVSLAELAAATLLLQTADYHPRRALDHAVDEARLVYATVHEFTSAEVAQAVAASGRGIAVVSDDTRFGLRPLNVLGPNGTVRISLYAAWSRNHYGADAIAALTRRLAAFCVSRYGAQVAPVLSAHGRGEASDAEGRGGGERRLPGDRQLRAQ</sequence>
<accession>A0A919SSM8</accession>
<comment type="similarity">
    <text evidence="1">Belongs to the LysR transcriptional regulatory family.</text>
</comment>
<dbReference type="AlphaFoldDB" id="A0A919SSM8"/>
<keyword evidence="2" id="KW-0805">Transcription regulation</keyword>
<dbReference type="InterPro" id="IPR005119">
    <property type="entry name" value="LysR_subst-bd"/>
</dbReference>
<dbReference type="Pfam" id="PF00126">
    <property type="entry name" value="HTH_1"/>
    <property type="match status" value="1"/>
</dbReference>
<evidence type="ECO:0000256" key="1">
    <source>
        <dbReference type="ARBA" id="ARBA00009437"/>
    </source>
</evidence>
<keyword evidence="3" id="KW-0238">DNA-binding</keyword>
<protein>
    <submittedName>
        <fullName evidence="7">LysR family transcriptional regulator</fullName>
    </submittedName>
</protein>
<comment type="caution">
    <text evidence="7">The sequence shown here is derived from an EMBL/GenBank/DDBJ whole genome shotgun (WGS) entry which is preliminary data.</text>
</comment>
<gene>
    <name evidence="7" type="ORF">Aco04nite_49750</name>
</gene>